<evidence type="ECO:0000313" key="3">
    <source>
        <dbReference type="Proteomes" id="UP001485043"/>
    </source>
</evidence>
<feature type="compositionally biased region" description="Basic and acidic residues" evidence="1">
    <location>
        <begin position="7"/>
        <end position="18"/>
    </location>
</feature>
<dbReference type="Proteomes" id="UP001485043">
    <property type="component" value="Unassembled WGS sequence"/>
</dbReference>
<protein>
    <submittedName>
        <fullName evidence="2">Uncharacterized protein</fullName>
    </submittedName>
</protein>
<name>A0AAW1SQ37_9CHLO</name>
<keyword evidence="3" id="KW-1185">Reference proteome</keyword>
<feature type="non-terminal residue" evidence="2">
    <location>
        <position position="56"/>
    </location>
</feature>
<evidence type="ECO:0000313" key="2">
    <source>
        <dbReference type="EMBL" id="KAK9849946.1"/>
    </source>
</evidence>
<proteinExistence type="predicted"/>
<reference evidence="2 3" key="1">
    <citation type="journal article" date="2024" name="Nat. Commun.">
        <title>Phylogenomics reveals the evolutionary origins of lichenization in chlorophyte algae.</title>
        <authorList>
            <person name="Puginier C."/>
            <person name="Libourel C."/>
            <person name="Otte J."/>
            <person name="Skaloud P."/>
            <person name="Haon M."/>
            <person name="Grisel S."/>
            <person name="Petersen M."/>
            <person name="Berrin J.G."/>
            <person name="Delaux P.M."/>
            <person name="Dal Grande F."/>
            <person name="Keller J."/>
        </authorList>
    </citation>
    <scope>NUCLEOTIDE SEQUENCE [LARGE SCALE GENOMIC DNA]</scope>
    <source>
        <strain evidence="2 3">SAG 2523</strain>
    </source>
</reference>
<sequence>MAPSEQAEPRAKRARFAEEEQEPDLFGEEHDSYQEYIPLKKRRQIEEHELSKRSGM</sequence>
<evidence type="ECO:0000256" key="1">
    <source>
        <dbReference type="SAM" id="MobiDB-lite"/>
    </source>
</evidence>
<accession>A0AAW1SQ37</accession>
<comment type="caution">
    <text evidence="2">The sequence shown here is derived from an EMBL/GenBank/DDBJ whole genome shotgun (WGS) entry which is preliminary data.</text>
</comment>
<organism evidence="2 3">
    <name type="scientific">Apatococcus fuscideae</name>
    <dbReference type="NCBI Taxonomy" id="2026836"/>
    <lineage>
        <taxon>Eukaryota</taxon>
        <taxon>Viridiplantae</taxon>
        <taxon>Chlorophyta</taxon>
        <taxon>core chlorophytes</taxon>
        <taxon>Trebouxiophyceae</taxon>
        <taxon>Chlorellales</taxon>
        <taxon>Chlorellaceae</taxon>
        <taxon>Apatococcus</taxon>
    </lineage>
</organism>
<dbReference type="AlphaFoldDB" id="A0AAW1SQ37"/>
<feature type="region of interest" description="Disordered" evidence="1">
    <location>
        <begin position="1"/>
        <end position="33"/>
    </location>
</feature>
<dbReference type="EMBL" id="JALJOV010001312">
    <property type="protein sequence ID" value="KAK9849946.1"/>
    <property type="molecule type" value="Genomic_DNA"/>
</dbReference>
<gene>
    <name evidence="2" type="ORF">WJX84_006200</name>
</gene>